<evidence type="ECO:0000313" key="2">
    <source>
        <dbReference type="Proteomes" id="UP001596500"/>
    </source>
</evidence>
<proteinExistence type="predicted"/>
<sequence>MHRVKPVVVVPNGIKVIYGRAGGRGIYEAIYDSNNRLLSFAYLEKEAEKNALEIKKELADRFITVGRQKKEVENSLRRYKLLKEELVRKDELVCYYGFENVKSVGFIVIYNECEQVKRVQVIPWTKLEDLERK</sequence>
<dbReference type="EMBL" id="JBHTBW010000058">
    <property type="protein sequence ID" value="MFC7442718.1"/>
    <property type="molecule type" value="Genomic_DNA"/>
</dbReference>
<dbReference type="RefSeq" id="WP_379866772.1">
    <property type="nucleotide sequence ID" value="NZ_JBHTBW010000058.1"/>
</dbReference>
<comment type="caution">
    <text evidence="1">The sequence shown here is derived from an EMBL/GenBank/DDBJ whole genome shotgun (WGS) entry which is preliminary data.</text>
</comment>
<protein>
    <submittedName>
        <fullName evidence="1">Uncharacterized protein</fullName>
    </submittedName>
</protein>
<dbReference type="Proteomes" id="UP001596500">
    <property type="component" value="Unassembled WGS sequence"/>
</dbReference>
<evidence type="ECO:0000313" key="1">
    <source>
        <dbReference type="EMBL" id="MFC7442718.1"/>
    </source>
</evidence>
<organism evidence="1 2">
    <name type="scientific">Laceyella putida</name>
    <dbReference type="NCBI Taxonomy" id="110101"/>
    <lineage>
        <taxon>Bacteria</taxon>
        <taxon>Bacillati</taxon>
        <taxon>Bacillota</taxon>
        <taxon>Bacilli</taxon>
        <taxon>Bacillales</taxon>
        <taxon>Thermoactinomycetaceae</taxon>
        <taxon>Laceyella</taxon>
    </lineage>
</organism>
<name>A0ABW2RP28_9BACL</name>
<keyword evidence="2" id="KW-1185">Reference proteome</keyword>
<reference evidence="2" key="1">
    <citation type="journal article" date="2019" name="Int. J. Syst. Evol. Microbiol.">
        <title>The Global Catalogue of Microorganisms (GCM) 10K type strain sequencing project: providing services to taxonomists for standard genome sequencing and annotation.</title>
        <authorList>
            <consortium name="The Broad Institute Genomics Platform"/>
            <consortium name="The Broad Institute Genome Sequencing Center for Infectious Disease"/>
            <person name="Wu L."/>
            <person name="Ma J."/>
        </authorList>
    </citation>
    <scope>NUCLEOTIDE SEQUENCE [LARGE SCALE GENOMIC DNA]</scope>
    <source>
        <strain evidence="2">CGMCC 1.12942</strain>
    </source>
</reference>
<gene>
    <name evidence="1" type="ORF">ACFQNG_16720</name>
</gene>
<accession>A0ABW2RP28</accession>